<dbReference type="EMBL" id="JAVRHP010000120">
    <property type="protein sequence ID" value="MDT0651496.1"/>
    <property type="molecule type" value="Genomic_DNA"/>
</dbReference>
<dbReference type="Proteomes" id="UP001248819">
    <property type="component" value="Unassembled WGS sequence"/>
</dbReference>
<dbReference type="RefSeq" id="WP_311485599.1">
    <property type="nucleotide sequence ID" value="NZ_JAVRHP010000120.1"/>
</dbReference>
<evidence type="ECO:0000313" key="1">
    <source>
        <dbReference type="EMBL" id="MDT0651496.1"/>
    </source>
</evidence>
<proteinExistence type="predicted"/>
<feature type="non-terminal residue" evidence="1">
    <location>
        <position position="1"/>
    </location>
</feature>
<protein>
    <submittedName>
        <fullName evidence="1">Uncharacterized protein</fullName>
    </submittedName>
</protein>
<organism evidence="1 2">
    <name type="scientific">Autumnicola edwardsiae</name>
    <dbReference type="NCBI Taxonomy" id="3075594"/>
    <lineage>
        <taxon>Bacteria</taxon>
        <taxon>Pseudomonadati</taxon>
        <taxon>Bacteroidota</taxon>
        <taxon>Flavobacteriia</taxon>
        <taxon>Flavobacteriales</taxon>
        <taxon>Flavobacteriaceae</taxon>
        <taxon>Autumnicola</taxon>
    </lineage>
</organism>
<reference evidence="1 2" key="1">
    <citation type="submission" date="2023-09" db="EMBL/GenBank/DDBJ databases">
        <authorList>
            <person name="Rey-Velasco X."/>
        </authorList>
    </citation>
    <scope>NUCLEOTIDE SEQUENCE [LARGE SCALE GENOMIC DNA]</scope>
    <source>
        <strain evidence="1 2">F297</strain>
    </source>
</reference>
<sequence>RGTLGNEYLLSILWRSTTSEMRATCAARDRLHFRQLLGEFVLKSILCLFRSQSLNQVFI</sequence>
<accession>A0ABU3CYW6</accession>
<keyword evidence="2" id="KW-1185">Reference proteome</keyword>
<evidence type="ECO:0000313" key="2">
    <source>
        <dbReference type="Proteomes" id="UP001248819"/>
    </source>
</evidence>
<comment type="caution">
    <text evidence="1">The sequence shown here is derived from an EMBL/GenBank/DDBJ whole genome shotgun (WGS) entry which is preliminary data.</text>
</comment>
<name>A0ABU3CYW6_9FLAO</name>
<gene>
    <name evidence="1" type="ORF">RM529_15175</name>
</gene>